<keyword evidence="2" id="KW-1185">Reference proteome</keyword>
<evidence type="ECO:0000313" key="2">
    <source>
        <dbReference type="Proteomes" id="UP001148838"/>
    </source>
</evidence>
<dbReference type="EMBL" id="JAJSOF020000015">
    <property type="protein sequence ID" value="KAJ4441775.1"/>
    <property type="molecule type" value="Genomic_DNA"/>
</dbReference>
<proteinExistence type="predicted"/>
<evidence type="ECO:0000313" key="1">
    <source>
        <dbReference type="EMBL" id="KAJ4441775.1"/>
    </source>
</evidence>
<dbReference type="Proteomes" id="UP001148838">
    <property type="component" value="Unassembled WGS sequence"/>
</dbReference>
<protein>
    <submittedName>
        <fullName evidence="1">Uncharacterized protein</fullName>
    </submittedName>
</protein>
<comment type="caution">
    <text evidence="1">The sequence shown here is derived from an EMBL/GenBank/DDBJ whole genome shotgun (WGS) entry which is preliminary data.</text>
</comment>
<sequence>MITGSNLENVSILRDGTDRHLHGADQASTEVKRIANRDKARARAVPNENPSVVLAATVGNLPEEVIQRMPERRIMKKTINRVQVSEQPRNSHTLRDLFITAPYDCTSRGQFPFRAG</sequence>
<reference evidence="1 2" key="1">
    <citation type="journal article" date="2022" name="Allergy">
        <title>Genome assembly and annotation of Periplaneta americana reveal a comprehensive cockroach allergen profile.</title>
        <authorList>
            <person name="Wang L."/>
            <person name="Xiong Q."/>
            <person name="Saelim N."/>
            <person name="Wang L."/>
            <person name="Nong W."/>
            <person name="Wan A.T."/>
            <person name="Shi M."/>
            <person name="Liu X."/>
            <person name="Cao Q."/>
            <person name="Hui J.H.L."/>
            <person name="Sookrung N."/>
            <person name="Leung T.F."/>
            <person name="Tungtrongchitr A."/>
            <person name="Tsui S.K.W."/>
        </authorList>
    </citation>
    <scope>NUCLEOTIDE SEQUENCE [LARGE SCALE GENOMIC DNA]</scope>
    <source>
        <strain evidence="1">PWHHKU_190912</strain>
    </source>
</reference>
<accession>A0ABQ8T5L7</accession>
<gene>
    <name evidence="1" type="ORF">ANN_11633</name>
</gene>
<organism evidence="1 2">
    <name type="scientific">Periplaneta americana</name>
    <name type="common">American cockroach</name>
    <name type="synonym">Blatta americana</name>
    <dbReference type="NCBI Taxonomy" id="6978"/>
    <lineage>
        <taxon>Eukaryota</taxon>
        <taxon>Metazoa</taxon>
        <taxon>Ecdysozoa</taxon>
        <taxon>Arthropoda</taxon>
        <taxon>Hexapoda</taxon>
        <taxon>Insecta</taxon>
        <taxon>Pterygota</taxon>
        <taxon>Neoptera</taxon>
        <taxon>Polyneoptera</taxon>
        <taxon>Dictyoptera</taxon>
        <taxon>Blattodea</taxon>
        <taxon>Blattoidea</taxon>
        <taxon>Blattidae</taxon>
        <taxon>Blattinae</taxon>
        <taxon>Periplaneta</taxon>
    </lineage>
</organism>
<name>A0ABQ8T5L7_PERAM</name>